<gene>
    <name evidence="9 10" type="primary">secE</name>
    <name evidence="10" type="ORF">MOPEL_098_00030</name>
</gene>
<dbReference type="PANTHER" id="PTHR33910">
    <property type="entry name" value="PROTEIN TRANSLOCASE SUBUNIT SECE"/>
    <property type="match status" value="1"/>
</dbReference>
<evidence type="ECO:0000256" key="5">
    <source>
        <dbReference type="ARBA" id="ARBA00022927"/>
    </source>
</evidence>
<evidence type="ECO:0000256" key="9">
    <source>
        <dbReference type="HAMAP-Rule" id="MF_00422"/>
    </source>
</evidence>
<keyword evidence="2 9" id="KW-0813">Transport</keyword>
<keyword evidence="7 9" id="KW-0811">Translocation</keyword>
<dbReference type="STRING" id="1089455.MOPEL_098_00030"/>
<accession>H5UTS9</accession>
<dbReference type="Proteomes" id="UP000004367">
    <property type="component" value="Unassembled WGS sequence"/>
</dbReference>
<evidence type="ECO:0000313" key="11">
    <source>
        <dbReference type="Proteomes" id="UP000004367"/>
    </source>
</evidence>
<dbReference type="RefSeq" id="WP_009483035.1">
    <property type="nucleotide sequence ID" value="NZ_BAFE01000075.1"/>
</dbReference>
<comment type="function">
    <text evidence="9">Essential subunit of the Sec protein translocation channel SecYEG. Clamps together the 2 halves of SecY. May contact the channel plug during translocation.</text>
</comment>
<keyword evidence="6 9" id="KW-1133">Transmembrane helix</keyword>
<evidence type="ECO:0000313" key="10">
    <source>
        <dbReference type="EMBL" id="GAB49137.1"/>
    </source>
</evidence>
<dbReference type="GO" id="GO:0008320">
    <property type="term" value="F:protein transmembrane transporter activity"/>
    <property type="evidence" value="ECO:0007669"/>
    <property type="project" value="UniProtKB-UniRule"/>
</dbReference>
<dbReference type="GO" id="GO:0009306">
    <property type="term" value="P:protein secretion"/>
    <property type="evidence" value="ECO:0007669"/>
    <property type="project" value="UniProtKB-UniRule"/>
</dbReference>
<name>H5UTS9_9MICO</name>
<keyword evidence="5 9" id="KW-0653">Protein transport</keyword>
<dbReference type="GO" id="GO:0043952">
    <property type="term" value="P:protein transport by the Sec complex"/>
    <property type="evidence" value="ECO:0007669"/>
    <property type="project" value="UniProtKB-UniRule"/>
</dbReference>
<evidence type="ECO:0000256" key="8">
    <source>
        <dbReference type="ARBA" id="ARBA00023136"/>
    </source>
</evidence>
<dbReference type="InterPro" id="IPR005807">
    <property type="entry name" value="SecE_bac"/>
</dbReference>
<dbReference type="EMBL" id="BAFE01000075">
    <property type="protein sequence ID" value="GAB49137.1"/>
    <property type="molecule type" value="Genomic_DNA"/>
</dbReference>
<dbReference type="InterPro" id="IPR001901">
    <property type="entry name" value="Translocase_SecE/Sec61-g"/>
</dbReference>
<dbReference type="NCBIfam" id="TIGR00964">
    <property type="entry name" value="secE_bact"/>
    <property type="match status" value="1"/>
</dbReference>
<dbReference type="OrthoDB" id="9805743at2"/>
<keyword evidence="3 9" id="KW-1003">Cell membrane</keyword>
<evidence type="ECO:0000256" key="6">
    <source>
        <dbReference type="ARBA" id="ARBA00022989"/>
    </source>
</evidence>
<comment type="subcellular location">
    <subcellularLocation>
        <location evidence="9">Cell membrane</location>
        <topology evidence="9">Single-pass membrane protein</topology>
    </subcellularLocation>
    <subcellularLocation>
        <location evidence="1">Membrane</location>
    </subcellularLocation>
</comment>
<keyword evidence="11" id="KW-1185">Reference proteome</keyword>
<evidence type="ECO:0000256" key="1">
    <source>
        <dbReference type="ARBA" id="ARBA00004370"/>
    </source>
</evidence>
<evidence type="ECO:0000256" key="2">
    <source>
        <dbReference type="ARBA" id="ARBA00022448"/>
    </source>
</evidence>
<dbReference type="Pfam" id="PF00584">
    <property type="entry name" value="SecE"/>
    <property type="match status" value="1"/>
</dbReference>
<comment type="similarity">
    <text evidence="9">Belongs to the SecE/SEC61-gamma family.</text>
</comment>
<feature type="transmembrane region" description="Helical" evidence="9">
    <location>
        <begin position="52"/>
        <end position="73"/>
    </location>
</feature>
<comment type="caution">
    <text evidence="10">The sequence shown here is derived from an EMBL/GenBank/DDBJ whole genome shotgun (WGS) entry which is preliminary data.</text>
</comment>
<comment type="subunit">
    <text evidence="9">Component of the Sec protein translocase complex. Heterotrimer consisting of SecY, SecE and SecG subunits. The heterotrimers can form oligomers, although 1 heterotrimer is thought to be able to translocate proteins. Interacts with the ribosome. Interacts with SecDF, and other proteins may be involved. Interacts with SecA.</text>
</comment>
<protein>
    <recommendedName>
        <fullName evidence="9">Protein translocase subunit SecE</fullName>
    </recommendedName>
</protein>
<dbReference type="PANTHER" id="PTHR33910:SF1">
    <property type="entry name" value="PROTEIN TRANSLOCASE SUBUNIT SECE"/>
    <property type="match status" value="1"/>
</dbReference>
<proteinExistence type="inferred from homology"/>
<dbReference type="GO" id="GO:0005886">
    <property type="term" value="C:plasma membrane"/>
    <property type="evidence" value="ECO:0007669"/>
    <property type="project" value="UniProtKB-SubCell"/>
</dbReference>
<dbReference type="Gene3D" id="1.20.5.1030">
    <property type="entry name" value="Preprotein translocase secy subunit"/>
    <property type="match status" value="1"/>
</dbReference>
<evidence type="ECO:0000256" key="7">
    <source>
        <dbReference type="ARBA" id="ARBA00023010"/>
    </source>
</evidence>
<organism evidence="10 11">
    <name type="scientific">Mobilicoccus pelagius NBRC 104925</name>
    <dbReference type="NCBI Taxonomy" id="1089455"/>
    <lineage>
        <taxon>Bacteria</taxon>
        <taxon>Bacillati</taxon>
        <taxon>Actinomycetota</taxon>
        <taxon>Actinomycetes</taxon>
        <taxon>Micrococcales</taxon>
        <taxon>Dermatophilaceae</taxon>
        <taxon>Mobilicoccus</taxon>
    </lineage>
</organism>
<keyword evidence="4 9" id="KW-0812">Transmembrane</keyword>
<dbReference type="AlphaFoldDB" id="H5UTS9"/>
<dbReference type="GO" id="GO:0065002">
    <property type="term" value="P:intracellular protein transmembrane transport"/>
    <property type="evidence" value="ECO:0007669"/>
    <property type="project" value="UniProtKB-UniRule"/>
</dbReference>
<evidence type="ECO:0000256" key="4">
    <source>
        <dbReference type="ARBA" id="ARBA00022692"/>
    </source>
</evidence>
<dbReference type="InterPro" id="IPR038379">
    <property type="entry name" value="SecE_sf"/>
</dbReference>
<dbReference type="eggNOG" id="COG0690">
    <property type="taxonomic scope" value="Bacteria"/>
</dbReference>
<dbReference type="HAMAP" id="MF_00422">
    <property type="entry name" value="SecE"/>
    <property type="match status" value="1"/>
</dbReference>
<evidence type="ECO:0000256" key="3">
    <source>
        <dbReference type="ARBA" id="ARBA00022475"/>
    </source>
</evidence>
<sequence length="88" mass="9803">MSDQSTATRASARQRRPEGGNVVTRFFSSIALFMSQVLDEMRKVVRPTRKELTTYTTVVILFVTTVMLFTIAIDALSTRLVGWVFGGA</sequence>
<reference evidence="10 11" key="1">
    <citation type="submission" date="2012-02" db="EMBL/GenBank/DDBJ databases">
        <title>Whole genome shotgun sequence of Mobilicoccus pelagius NBRC 104925.</title>
        <authorList>
            <person name="Yoshida Y."/>
            <person name="Hosoyama A."/>
            <person name="Tsuchikane K."/>
            <person name="Katsumata H."/>
            <person name="Yamazaki S."/>
            <person name="Fujita N."/>
        </authorList>
    </citation>
    <scope>NUCLEOTIDE SEQUENCE [LARGE SCALE GENOMIC DNA]</scope>
    <source>
        <strain evidence="10 11">NBRC 104925</strain>
    </source>
</reference>
<dbReference type="GO" id="GO:0006605">
    <property type="term" value="P:protein targeting"/>
    <property type="evidence" value="ECO:0007669"/>
    <property type="project" value="UniProtKB-UniRule"/>
</dbReference>
<keyword evidence="8 9" id="KW-0472">Membrane</keyword>